<feature type="compositionally biased region" description="Basic residues" evidence="1">
    <location>
        <begin position="62"/>
        <end position="71"/>
    </location>
</feature>
<proteinExistence type="predicted"/>
<feature type="region of interest" description="Disordered" evidence="1">
    <location>
        <begin position="1"/>
        <end position="157"/>
    </location>
</feature>
<evidence type="ECO:0000256" key="1">
    <source>
        <dbReference type="SAM" id="MobiDB-lite"/>
    </source>
</evidence>
<feature type="compositionally biased region" description="Low complexity" evidence="1">
    <location>
        <begin position="16"/>
        <end position="34"/>
    </location>
</feature>
<accession>A0A1Y2HBX6</accession>
<feature type="compositionally biased region" description="Acidic residues" evidence="1">
    <location>
        <begin position="368"/>
        <end position="391"/>
    </location>
</feature>
<evidence type="ECO:0000313" key="3">
    <source>
        <dbReference type="Proteomes" id="UP000193411"/>
    </source>
</evidence>
<sequence length="427" mass="45904">MPRTSNKPRRPEIPTALLSELASSSASGADSRGSPYSRPVKGGKPHMSRKDARKQQRDEKKQRKATHHARMHEKPAAMSTGLGARRKGQAAATVASKKQAVAAKPPKVSAAPSGDKDKSKAKQRKQQPPNPTASEKKPKQQPTVAKKSELTDQEKMLKLAKKDPALLATLRSQGLIPSTAGLSDGEMGRDETIDRMDIARYEKLLKLNKRKRKKKAAVDGEDGVAENKPASVPKSIAHDGLGDLFAMVGGVTSKGEVSVVANPTVHVESDGEEVDEEDDEEMGGGDMYADAMSDEKESGDEFESDENESDEGEGVSEDSDEVDDIDMDSDQGDDAPESDLEDEDDKYLAGLGLDDLEGMLGGGGASSGDDESSSQRGDDDDDEMEMDSDLEAEMREILARPEYAEGGLDSFDDDSESKSEEESDSED</sequence>
<feature type="compositionally biased region" description="Basic and acidic residues" evidence="1">
    <location>
        <begin position="146"/>
        <end position="157"/>
    </location>
</feature>
<reference evidence="2 3" key="1">
    <citation type="submission" date="2016-07" db="EMBL/GenBank/DDBJ databases">
        <title>Pervasive Adenine N6-methylation of Active Genes in Fungi.</title>
        <authorList>
            <consortium name="DOE Joint Genome Institute"/>
            <person name="Mondo S.J."/>
            <person name="Dannebaum R.O."/>
            <person name="Kuo R.C."/>
            <person name="Labutti K."/>
            <person name="Haridas S."/>
            <person name="Kuo A."/>
            <person name="Salamov A."/>
            <person name="Ahrendt S.R."/>
            <person name="Lipzen A."/>
            <person name="Sullivan W."/>
            <person name="Andreopoulos W.B."/>
            <person name="Clum A."/>
            <person name="Lindquist E."/>
            <person name="Daum C."/>
            <person name="Ramamoorthy G.K."/>
            <person name="Gryganskyi A."/>
            <person name="Culley D."/>
            <person name="Magnuson J.K."/>
            <person name="James T.Y."/>
            <person name="O'Malley M.A."/>
            <person name="Stajich J.E."/>
            <person name="Spatafora J.W."/>
            <person name="Visel A."/>
            <person name="Grigoriev I.V."/>
        </authorList>
    </citation>
    <scope>NUCLEOTIDE SEQUENCE [LARGE SCALE GENOMIC DNA]</scope>
    <source>
        <strain evidence="2 3">PL171</strain>
    </source>
</reference>
<evidence type="ECO:0000313" key="2">
    <source>
        <dbReference type="EMBL" id="ORZ32078.1"/>
    </source>
</evidence>
<feature type="non-terminal residue" evidence="2">
    <location>
        <position position="427"/>
    </location>
</feature>
<feature type="region of interest" description="Disordered" evidence="1">
    <location>
        <begin position="261"/>
        <end position="427"/>
    </location>
</feature>
<feature type="compositionally biased region" description="Acidic residues" evidence="1">
    <location>
        <begin position="270"/>
        <end position="283"/>
    </location>
</feature>
<feature type="compositionally biased region" description="Low complexity" evidence="1">
    <location>
        <begin position="90"/>
        <end position="113"/>
    </location>
</feature>
<dbReference type="OrthoDB" id="5597797at2759"/>
<keyword evidence="3" id="KW-1185">Reference proteome</keyword>
<comment type="caution">
    <text evidence="2">The sequence shown here is derived from an EMBL/GenBank/DDBJ whole genome shotgun (WGS) entry which is preliminary data.</text>
</comment>
<organism evidence="2 3">
    <name type="scientific">Catenaria anguillulae PL171</name>
    <dbReference type="NCBI Taxonomy" id="765915"/>
    <lineage>
        <taxon>Eukaryota</taxon>
        <taxon>Fungi</taxon>
        <taxon>Fungi incertae sedis</taxon>
        <taxon>Blastocladiomycota</taxon>
        <taxon>Blastocladiomycetes</taxon>
        <taxon>Blastocladiales</taxon>
        <taxon>Catenariaceae</taxon>
        <taxon>Catenaria</taxon>
    </lineage>
</organism>
<feature type="compositionally biased region" description="Basic and acidic residues" evidence="1">
    <location>
        <begin position="48"/>
        <end position="61"/>
    </location>
</feature>
<dbReference type="EMBL" id="MCFL01000051">
    <property type="protein sequence ID" value="ORZ32078.1"/>
    <property type="molecule type" value="Genomic_DNA"/>
</dbReference>
<name>A0A1Y2HBX6_9FUNG</name>
<feature type="region of interest" description="Disordered" evidence="1">
    <location>
        <begin position="210"/>
        <end position="235"/>
    </location>
</feature>
<protein>
    <submittedName>
        <fullName evidence="2">Uncharacterized protein</fullName>
    </submittedName>
</protein>
<gene>
    <name evidence="2" type="ORF">BCR44DRAFT_34701</name>
</gene>
<feature type="compositionally biased region" description="Basic and acidic residues" evidence="1">
    <location>
        <begin position="392"/>
        <end position="403"/>
    </location>
</feature>
<dbReference type="Proteomes" id="UP000193411">
    <property type="component" value="Unassembled WGS sequence"/>
</dbReference>
<feature type="compositionally biased region" description="Acidic residues" evidence="1">
    <location>
        <begin position="297"/>
        <end position="345"/>
    </location>
</feature>
<dbReference type="STRING" id="765915.A0A1Y2HBX6"/>
<feature type="compositionally biased region" description="Acidic residues" evidence="1">
    <location>
        <begin position="410"/>
        <end position="427"/>
    </location>
</feature>
<dbReference type="AlphaFoldDB" id="A0A1Y2HBX6"/>